<sequence length="346" mass="39495">MAIKTTISELVKLPDVTKPMITLNLNLSKLSYDEAEQLRVKNILREIKSSLGSKVEPFITEVNDLIRQQLPYAGVTMITDHDAAKIYYVTRTSIDKTDYRIGNGVDFLLLLSESPNHDYTLIELNRDSSKLFRLQNKRVSALQIKDYPVALQDALGSEISKGELNFKARGGETLYHGHGEVSQEKQIDQERYYRYLIDFLANKTSLNENFFILMGLPQNINLFQRLNERLSISAVKISQSAQKLSLAEISNLVNKKLEVYNKEYSAAAVTKNYKDNLFTDFTNIQNMLNSRDIRYLFVASRSEIDKKEPELYPKINHLIKQALLQKTAVSIVSEQPQMPLISAVAH</sequence>
<dbReference type="AlphaFoldDB" id="A0A0R1MCG0"/>
<evidence type="ECO:0000313" key="2">
    <source>
        <dbReference type="EMBL" id="KRL05808.1"/>
    </source>
</evidence>
<name>A0A0R1MCG0_9LACO</name>
<dbReference type="OrthoDB" id="4393931at2"/>
<dbReference type="Pfam" id="PF18848">
    <property type="entry name" value="baeRF_family6"/>
    <property type="match status" value="1"/>
</dbReference>
<organism evidence="2 3">
    <name type="scientific">Liquorilactobacillus oeni DSM 19972</name>
    <dbReference type="NCBI Taxonomy" id="1423777"/>
    <lineage>
        <taxon>Bacteria</taxon>
        <taxon>Bacillati</taxon>
        <taxon>Bacillota</taxon>
        <taxon>Bacilli</taxon>
        <taxon>Lactobacillales</taxon>
        <taxon>Lactobacillaceae</taxon>
        <taxon>Liquorilactobacillus</taxon>
    </lineage>
</organism>
<keyword evidence="3" id="KW-1185">Reference proteome</keyword>
<accession>A0A0R1MCG0</accession>
<reference evidence="2 3" key="1">
    <citation type="journal article" date="2015" name="Genome Announc.">
        <title>Expanding the biotechnology potential of lactobacilli through comparative genomics of 213 strains and associated genera.</title>
        <authorList>
            <person name="Sun Z."/>
            <person name="Harris H.M."/>
            <person name="McCann A."/>
            <person name="Guo C."/>
            <person name="Argimon S."/>
            <person name="Zhang W."/>
            <person name="Yang X."/>
            <person name="Jeffery I.B."/>
            <person name="Cooney J.C."/>
            <person name="Kagawa T.F."/>
            <person name="Liu W."/>
            <person name="Song Y."/>
            <person name="Salvetti E."/>
            <person name="Wrobel A."/>
            <person name="Rasinkangas P."/>
            <person name="Parkhill J."/>
            <person name="Rea M.C."/>
            <person name="O'Sullivan O."/>
            <person name="Ritari J."/>
            <person name="Douillard F.P."/>
            <person name="Paul Ross R."/>
            <person name="Yang R."/>
            <person name="Briner A.E."/>
            <person name="Felis G.E."/>
            <person name="de Vos W.M."/>
            <person name="Barrangou R."/>
            <person name="Klaenhammer T.R."/>
            <person name="Caufield P.W."/>
            <person name="Cui Y."/>
            <person name="Zhang H."/>
            <person name="O'Toole P.W."/>
        </authorList>
    </citation>
    <scope>NUCLEOTIDE SEQUENCE [LARGE SCALE GENOMIC DNA]</scope>
    <source>
        <strain evidence="2 3">DSM 19972</strain>
    </source>
</reference>
<comment type="caution">
    <text evidence="2">The sequence shown here is derived from an EMBL/GenBank/DDBJ whole genome shotgun (WGS) entry which is preliminary data.</text>
</comment>
<dbReference type="EMBL" id="AZEH01000020">
    <property type="protein sequence ID" value="KRL05808.1"/>
    <property type="molecule type" value="Genomic_DNA"/>
</dbReference>
<feature type="domain" description="Bacterial archaeo-eukaryotic release factor family 6" evidence="1">
    <location>
        <begin position="117"/>
        <end position="255"/>
    </location>
</feature>
<protein>
    <recommendedName>
        <fullName evidence="1">Bacterial archaeo-eukaryotic release factor family 6 domain-containing protein</fullName>
    </recommendedName>
</protein>
<dbReference type="InterPro" id="IPR040628">
    <property type="entry name" value="BaeRF_family6"/>
</dbReference>
<gene>
    <name evidence="2" type="ORF">FD46_GL000564</name>
</gene>
<dbReference type="RefSeq" id="WP_057895538.1">
    <property type="nucleotide sequence ID" value="NZ_AZEH01000020.1"/>
</dbReference>
<dbReference type="STRING" id="1423777.FD46_GL000564"/>
<evidence type="ECO:0000313" key="3">
    <source>
        <dbReference type="Proteomes" id="UP000051686"/>
    </source>
</evidence>
<evidence type="ECO:0000259" key="1">
    <source>
        <dbReference type="Pfam" id="PF18848"/>
    </source>
</evidence>
<dbReference type="PATRIC" id="fig|1423777.3.peg.583"/>
<dbReference type="Proteomes" id="UP000051686">
    <property type="component" value="Unassembled WGS sequence"/>
</dbReference>
<proteinExistence type="predicted"/>